<dbReference type="Gene3D" id="1.10.10.10">
    <property type="entry name" value="Winged helix-like DNA-binding domain superfamily/Winged helix DNA-binding domain"/>
    <property type="match status" value="1"/>
</dbReference>
<dbReference type="SUPFAM" id="SSF53850">
    <property type="entry name" value="Periplasmic binding protein-like II"/>
    <property type="match status" value="1"/>
</dbReference>
<sequence length="283" mass="31670">MGKVSMQALKVFDVAARHSSFKVAAQELNISATAVSHHVSNLESRLGVKLFIRKTREVCLTDIGLFLAKATDSGFSTIEHAVNVLQTQSQKVKVQTTSSFAAQFLIPQLRTLSKSYPDLEVEIVTGEQLIHDPHAISIRFGEINNVAKSAQLTRESFNIYGTEECLSKLTNNDCVKVFIPKWKSRLLPSPPWQQWLNHNKLDLNKLEVVYFDQESYCIDEAIAGSGLAFCSNTLIQYAVSTKILRQCDYSSQASQLGYYLVSASVSSTQKQQQFLAWLQAHFD</sequence>
<dbReference type="Proteomes" id="UP000076643">
    <property type="component" value="Unassembled WGS sequence"/>
</dbReference>
<proteinExistence type="inferred from homology"/>
<keyword evidence="4" id="KW-1185">Reference proteome</keyword>
<reference evidence="3 4" key="1">
    <citation type="submission" date="2013-07" db="EMBL/GenBank/DDBJ databases">
        <title>Comparative Genomic and Metabolomic Analysis of Twelve Strains of Pseudoalteromonas luteoviolacea.</title>
        <authorList>
            <person name="Vynne N.G."/>
            <person name="Mansson M."/>
            <person name="Gram L."/>
        </authorList>
    </citation>
    <scope>NUCLEOTIDE SEQUENCE [LARGE SCALE GENOMIC DNA]</scope>
    <source>
        <strain evidence="3 4">DSM 6061</strain>
    </source>
</reference>
<dbReference type="PANTHER" id="PTHR30537:SF26">
    <property type="entry name" value="GLYCINE CLEAVAGE SYSTEM TRANSCRIPTIONAL ACTIVATOR"/>
    <property type="match status" value="1"/>
</dbReference>
<dbReference type="GO" id="GO:0043565">
    <property type="term" value="F:sequence-specific DNA binding"/>
    <property type="evidence" value="ECO:0007669"/>
    <property type="project" value="TreeGrafter"/>
</dbReference>
<dbReference type="GO" id="GO:0006351">
    <property type="term" value="P:DNA-templated transcription"/>
    <property type="evidence" value="ECO:0007669"/>
    <property type="project" value="TreeGrafter"/>
</dbReference>
<protein>
    <recommendedName>
        <fullName evidence="2">HTH lysR-type domain-containing protein</fullName>
    </recommendedName>
</protein>
<evidence type="ECO:0000259" key="2">
    <source>
        <dbReference type="PROSITE" id="PS50931"/>
    </source>
</evidence>
<organism evidence="3 4">
    <name type="scientific">Pseudoalteromonas luteoviolacea DSM 6061</name>
    <dbReference type="NCBI Taxonomy" id="1365250"/>
    <lineage>
        <taxon>Bacteria</taxon>
        <taxon>Pseudomonadati</taxon>
        <taxon>Pseudomonadota</taxon>
        <taxon>Gammaproteobacteria</taxon>
        <taxon>Alteromonadales</taxon>
        <taxon>Pseudoalteromonadaceae</taxon>
        <taxon>Pseudoalteromonas</taxon>
    </lineage>
</organism>
<dbReference type="Gene3D" id="3.40.190.10">
    <property type="entry name" value="Periplasmic binding protein-like II"/>
    <property type="match status" value="2"/>
</dbReference>
<dbReference type="GO" id="GO:0003700">
    <property type="term" value="F:DNA-binding transcription factor activity"/>
    <property type="evidence" value="ECO:0007669"/>
    <property type="project" value="InterPro"/>
</dbReference>
<comment type="caution">
    <text evidence="3">The sequence shown here is derived from an EMBL/GenBank/DDBJ whole genome shotgun (WGS) entry which is preliminary data.</text>
</comment>
<comment type="similarity">
    <text evidence="1">Belongs to the LysR transcriptional regulatory family.</text>
</comment>
<dbReference type="InterPro" id="IPR036390">
    <property type="entry name" value="WH_DNA-bd_sf"/>
</dbReference>
<gene>
    <name evidence="3" type="ORF">N475_08140</name>
</gene>
<feature type="domain" description="HTH lysR-type" evidence="2">
    <location>
        <begin position="4"/>
        <end position="61"/>
    </location>
</feature>
<dbReference type="Pfam" id="PF00126">
    <property type="entry name" value="HTH_1"/>
    <property type="match status" value="1"/>
</dbReference>
<dbReference type="PATRIC" id="fig|1365250.3.peg.600"/>
<dbReference type="PRINTS" id="PR00039">
    <property type="entry name" value="HTHLYSR"/>
</dbReference>
<evidence type="ECO:0000256" key="1">
    <source>
        <dbReference type="ARBA" id="ARBA00009437"/>
    </source>
</evidence>
<dbReference type="InterPro" id="IPR058163">
    <property type="entry name" value="LysR-type_TF_proteobact-type"/>
</dbReference>
<accession>A0A166Z8Z4</accession>
<dbReference type="EMBL" id="AUYB01000068">
    <property type="protein sequence ID" value="KZN44068.1"/>
    <property type="molecule type" value="Genomic_DNA"/>
</dbReference>
<dbReference type="AlphaFoldDB" id="A0A166Z8Z4"/>
<dbReference type="InterPro" id="IPR036388">
    <property type="entry name" value="WH-like_DNA-bd_sf"/>
</dbReference>
<name>A0A166Z8Z4_9GAMM</name>
<evidence type="ECO:0000313" key="4">
    <source>
        <dbReference type="Proteomes" id="UP000076643"/>
    </source>
</evidence>
<dbReference type="PROSITE" id="PS50931">
    <property type="entry name" value="HTH_LYSR"/>
    <property type="match status" value="1"/>
</dbReference>
<evidence type="ECO:0000313" key="3">
    <source>
        <dbReference type="EMBL" id="KZN44068.1"/>
    </source>
</evidence>
<dbReference type="InterPro" id="IPR000847">
    <property type="entry name" value="LysR_HTH_N"/>
</dbReference>
<dbReference type="PANTHER" id="PTHR30537">
    <property type="entry name" value="HTH-TYPE TRANSCRIPTIONAL REGULATOR"/>
    <property type="match status" value="1"/>
</dbReference>
<dbReference type="RefSeq" id="WP_063359057.1">
    <property type="nucleotide sequence ID" value="NZ_AQHB01000023.1"/>
</dbReference>
<dbReference type="SUPFAM" id="SSF46785">
    <property type="entry name" value="Winged helix' DNA-binding domain"/>
    <property type="match status" value="1"/>
</dbReference>